<name>A0A921NBZ3_9BACL</name>
<feature type="domain" description="GP-PDE" evidence="1">
    <location>
        <begin position="5"/>
        <end position="236"/>
    </location>
</feature>
<evidence type="ECO:0000313" key="3">
    <source>
        <dbReference type="Proteomes" id="UP000700212"/>
    </source>
</evidence>
<gene>
    <name evidence="2" type="ORF">K8V30_05120</name>
</gene>
<dbReference type="EMBL" id="DYTV01000065">
    <property type="protein sequence ID" value="HJH11070.1"/>
    <property type="molecule type" value="Genomic_DNA"/>
</dbReference>
<evidence type="ECO:0000259" key="1">
    <source>
        <dbReference type="PROSITE" id="PS51704"/>
    </source>
</evidence>
<comment type="caution">
    <text evidence="2">The sequence shown here is derived from an EMBL/GenBank/DDBJ whole genome shotgun (WGS) entry which is preliminary data.</text>
</comment>
<proteinExistence type="predicted"/>
<dbReference type="PANTHER" id="PTHR46211:SF1">
    <property type="entry name" value="GLYCEROPHOSPHODIESTER PHOSPHODIESTERASE, CYTOPLASMIC"/>
    <property type="match status" value="1"/>
</dbReference>
<accession>A0A921NBZ3</accession>
<evidence type="ECO:0000313" key="2">
    <source>
        <dbReference type="EMBL" id="HJH11070.1"/>
    </source>
</evidence>
<dbReference type="PANTHER" id="PTHR46211">
    <property type="entry name" value="GLYCEROPHOSPHORYL DIESTER PHOSPHODIESTERASE"/>
    <property type="match status" value="1"/>
</dbReference>
<dbReference type="InterPro" id="IPR030395">
    <property type="entry name" value="GP_PDE_dom"/>
</dbReference>
<dbReference type="Proteomes" id="UP000700212">
    <property type="component" value="Unassembled WGS sequence"/>
</dbReference>
<dbReference type="SUPFAM" id="SSF51695">
    <property type="entry name" value="PLC-like phosphodiesterases"/>
    <property type="match status" value="1"/>
</dbReference>
<dbReference type="InterPro" id="IPR017946">
    <property type="entry name" value="PLC-like_Pdiesterase_TIM-brl"/>
</dbReference>
<dbReference type="AlphaFoldDB" id="A0A921NBZ3"/>
<reference evidence="2" key="1">
    <citation type="journal article" date="2021" name="PeerJ">
        <title>Extensive microbial diversity within the chicken gut microbiome revealed by metagenomics and culture.</title>
        <authorList>
            <person name="Gilroy R."/>
            <person name="Ravi A."/>
            <person name="Getino M."/>
            <person name="Pursley I."/>
            <person name="Horton D.L."/>
            <person name="Alikhan N.F."/>
            <person name="Baker D."/>
            <person name="Gharbi K."/>
            <person name="Hall N."/>
            <person name="Watson M."/>
            <person name="Adriaenssens E.M."/>
            <person name="Foster-Nyarko E."/>
            <person name="Jarju S."/>
            <person name="Secka A."/>
            <person name="Antonio M."/>
            <person name="Oren A."/>
            <person name="Chaudhuri R.R."/>
            <person name="La Ragione R."/>
            <person name="Hildebrand F."/>
            <person name="Pallen M.J."/>
        </authorList>
    </citation>
    <scope>NUCLEOTIDE SEQUENCE</scope>
    <source>
        <strain evidence="2">CHK160-4876</strain>
    </source>
</reference>
<sequence length="237" mass="26697">MYNSLEVYAHRGASSTAVENTMAAFEEARLLGATGVELDIHFTKDDVAVVFHDESLQRLTGSKARITALTIKEVMKLKQGGRFTRRLLGARITLLKEVLQWAEQYAIPLNIELKESVCNKQDVLTELLQEITLPKGSHISSFNEALLLLVRQVRPDIPLALIATKKTDWHNLADKNMDFIHAHKRHYTPEKVKCVAQAGSLMRLYGIEGTESFLNKPEAPVIGYITDYPEQVIDKIK</sequence>
<dbReference type="GO" id="GO:0008081">
    <property type="term" value="F:phosphoric diester hydrolase activity"/>
    <property type="evidence" value="ECO:0007669"/>
    <property type="project" value="InterPro"/>
</dbReference>
<reference evidence="2" key="2">
    <citation type="submission" date="2021-09" db="EMBL/GenBank/DDBJ databases">
        <authorList>
            <person name="Gilroy R."/>
        </authorList>
    </citation>
    <scope>NUCLEOTIDE SEQUENCE</scope>
    <source>
        <strain evidence="2">CHK160-4876</strain>
    </source>
</reference>
<dbReference type="Gene3D" id="3.20.20.190">
    <property type="entry name" value="Phosphatidylinositol (PI) phosphodiesterase"/>
    <property type="match status" value="1"/>
</dbReference>
<dbReference type="PROSITE" id="PS51704">
    <property type="entry name" value="GP_PDE"/>
    <property type="match status" value="1"/>
</dbReference>
<dbReference type="GO" id="GO:0006629">
    <property type="term" value="P:lipid metabolic process"/>
    <property type="evidence" value="ECO:0007669"/>
    <property type="project" value="InterPro"/>
</dbReference>
<organism evidence="2 3">
    <name type="scientific">Metalysinibacillus jejuensis</name>
    <dbReference type="NCBI Taxonomy" id="914327"/>
    <lineage>
        <taxon>Bacteria</taxon>
        <taxon>Bacillati</taxon>
        <taxon>Bacillota</taxon>
        <taxon>Bacilli</taxon>
        <taxon>Bacillales</taxon>
        <taxon>Caryophanaceae</taxon>
        <taxon>Metalysinibacillus</taxon>
    </lineage>
</organism>
<protein>
    <submittedName>
        <fullName evidence="2">Glycerophosphodiester phosphodiesterase</fullName>
    </submittedName>
</protein>
<dbReference type="Pfam" id="PF03009">
    <property type="entry name" value="GDPD"/>
    <property type="match status" value="1"/>
</dbReference>